<reference evidence="1 2" key="1">
    <citation type="journal article" date="2018" name="Mol. Plant">
        <title>The genome of Artemisia annua provides insight into the evolution of Asteraceae family and artemisinin biosynthesis.</title>
        <authorList>
            <person name="Shen Q."/>
            <person name="Zhang L."/>
            <person name="Liao Z."/>
            <person name="Wang S."/>
            <person name="Yan T."/>
            <person name="Shi P."/>
            <person name="Liu M."/>
            <person name="Fu X."/>
            <person name="Pan Q."/>
            <person name="Wang Y."/>
            <person name="Lv Z."/>
            <person name="Lu X."/>
            <person name="Zhang F."/>
            <person name="Jiang W."/>
            <person name="Ma Y."/>
            <person name="Chen M."/>
            <person name="Hao X."/>
            <person name="Li L."/>
            <person name="Tang Y."/>
            <person name="Lv G."/>
            <person name="Zhou Y."/>
            <person name="Sun X."/>
            <person name="Brodelius P.E."/>
            <person name="Rose J.K.C."/>
            <person name="Tang K."/>
        </authorList>
    </citation>
    <scope>NUCLEOTIDE SEQUENCE [LARGE SCALE GENOMIC DNA]</scope>
    <source>
        <strain evidence="2">cv. Huhao1</strain>
        <tissue evidence="1">Leaf</tissue>
    </source>
</reference>
<dbReference type="Proteomes" id="UP000245207">
    <property type="component" value="Unassembled WGS sequence"/>
</dbReference>
<comment type="caution">
    <text evidence="1">The sequence shown here is derived from an EMBL/GenBank/DDBJ whole genome shotgun (WGS) entry which is preliminary data.</text>
</comment>
<organism evidence="1 2">
    <name type="scientific">Artemisia annua</name>
    <name type="common">Sweet wormwood</name>
    <dbReference type="NCBI Taxonomy" id="35608"/>
    <lineage>
        <taxon>Eukaryota</taxon>
        <taxon>Viridiplantae</taxon>
        <taxon>Streptophyta</taxon>
        <taxon>Embryophyta</taxon>
        <taxon>Tracheophyta</taxon>
        <taxon>Spermatophyta</taxon>
        <taxon>Magnoliopsida</taxon>
        <taxon>eudicotyledons</taxon>
        <taxon>Gunneridae</taxon>
        <taxon>Pentapetalae</taxon>
        <taxon>asterids</taxon>
        <taxon>campanulids</taxon>
        <taxon>Asterales</taxon>
        <taxon>Asteraceae</taxon>
        <taxon>Asteroideae</taxon>
        <taxon>Anthemideae</taxon>
        <taxon>Artemisiinae</taxon>
        <taxon>Artemisia</taxon>
    </lineage>
</organism>
<sequence length="76" mass="8804">MYITCDSLFVQVMDAENRVVDSEMQAYQIYRLWTTQALSLLLWVMKELGRPRAISIKNFRGIKKPGSKVIELVVLV</sequence>
<keyword evidence="2" id="KW-1185">Reference proteome</keyword>
<accession>A0A2U1MDG5</accession>
<protein>
    <submittedName>
        <fullName evidence="1">Uncharacterized protein</fullName>
    </submittedName>
</protein>
<dbReference type="AlphaFoldDB" id="A0A2U1MDG5"/>
<evidence type="ECO:0000313" key="2">
    <source>
        <dbReference type="Proteomes" id="UP000245207"/>
    </source>
</evidence>
<gene>
    <name evidence="1" type="ORF">CTI12_AA392150</name>
</gene>
<name>A0A2U1MDG5_ARTAN</name>
<evidence type="ECO:0000313" key="1">
    <source>
        <dbReference type="EMBL" id="PWA59294.1"/>
    </source>
</evidence>
<proteinExistence type="predicted"/>
<dbReference type="EMBL" id="PKPP01005661">
    <property type="protein sequence ID" value="PWA59294.1"/>
    <property type="molecule type" value="Genomic_DNA"/>
</dbReference>